<reference evidence="2 3" key="1">
    <citation type="journal article" date="2010" name="Science">
        <title>Genomic analysis of organismal complexity in the multicellular green alga Volvox carteri.</title>
        <authorList>
            <person name="Prochnik S.E."/>
            <person name="Umen J."/>
            <person name="Nedelcu A.M."/>
            <person name="Hallmann A."/>
            <person name="Miller S.M."/>
            <person name="Nishii I."/>
            <person name="Ferris P."/>
            <person name="Kuo A."/>
            <person name="Mitros T."/>
            <person name="Fritz-Laylin L.K."/>
            <person name="Hellsten U."/>
            <person name="Chapman J."/>
            <person name="Simakov O."/>
            <person name="Rensing S.A."/>
            <person name="Terry A."/>
            <person name="Pangilinan J."/>
            <person name="Kapitonov V."/>
            <person name="Jurka J."/>
            <person name="Salamov A."/>
            <person name="Shapiro H."/>
            <person name="Schmutz J."/>
            <person name="Grimwood J."/>
            <person name="Lindquist E."/>
            <person name="Lucas S."/>
            <person name="Grigoriev I.V."/>
            <person name="Schmitt R."/>
            <person name="Kirk D."/>
            <person name="Rokhsar D.S."/>
        </authorList>
    </citation>
    <scope>NUCLEOTIDE SEQUENCE [LARGE SCALE GENOMIC DNA]</scope>
    <source>
        <strain evidence="3">f. Nagariensis / Eve</strain>
    </source>
</reference>
<evidence type="ECO:0000313" key="3">
    <source>
        <dbReference type="Proteomes" id="UP000001058"/>
    </source>
</evidence>
<evidence type="ECO:0000313" key="2">
    <source>
        <dbReference type="EMBL" id="EFJ50331.1"/>
    </source>
</evidence>
<dbReference type="AlphaFoldDB" id="D8TQ28"/>
<feature type="compositionally biased region" description="Basic and acidic residues" evidence="1">
    <location>
        <begin position="40"/>
        <end position="52"/>
    </location>
</feature>
<protein>
    <submittedName>
        <fullName evidence="2">Uncharacterized protein</fullName>
    </submittedName>
</protein>
<dbReference type="EMBL" id="GL378331">
    <property type="protein sequence ID" value="EFJ50331.1"/>
    <property type="molecule type" value="Genomic_DNA"/>
</dbReference>
<dbReference type="KEGG" id="vcn:VOLCADRAFT_88832"/>
<dbReference type="GeneID" id="9624757"/>
<organism evidence="3">
    <name type="scientific">Volvox carteri f. nagariensis</name>
    <dbReference type="NCBI Taxonomy" id="3068"/>
    <lineage>
        <taxon>Eukaryota</taxon>
        <taxon>Viridiplantae</taxon>
        <taxon>Chlorophyta</taxon>
        <taxon>core chlorophytes</taxon>
        <taxon>Chlorophyceae</taxon>
        <taxon>CS clade</taxon>
        <taxon>Chlamydomonadales</taxon>
        <taxon>Volvocaceae</taxon>
        <taxon>Volvox</taxon>
    </lineage>
</organism>
<dbReference type="RefSeq" id="XP_002948456.1">
    <property type="nucleotide sequence ID" value="XM_002948410.1"/>
</dbReference>
<feature type="compositionally biased region" description="Gly residues" evidence="1">
    <location>
        <begin position="14"/>
        <end position="27"/>
    </location>
</feature>
<proteinExistence type="predicted"/>
<name>D8TQ28_VOLCA</name>
<keyword evidence="3" id="KW-1185">Reference proteome</keyword>
<evidence type="ECO:0000256" key="1">
    <source>
        <dbReference type="SAM" id="MobiDB-lite"/>
    </source>
</evidence>
<dbReference type="Proteomes" id="UP000001058">
    <property type="component" value="Unassembled WGS sequence"/>
</dbReference>
<dbReference type="InParanoid" id="D8TQ28"/>
<sequence>MPSGLRRRTPRDGGALGGANVGEGPPGGNLVKRGSSGMLDSKKTEVQEEDRGSTSYKASTKEDVKSSSTLSSLNHEDRFRNWFKQQVAVFDFVSWVGELLLLALPTLAHNLGHVSGCNPSSSAAGVGQDRRATCPAGCEPTFVADAEALASFPCDGSTFAKLLHTIRQDRSFNHFQVLLMCGTGWRPYLHPWSPSGRPSAFPAVFRGTLIQSP</sequence>
<accession>D8TQ28</accession>
<gene>
    <name evidence="2" type="ORF">VOLCADRAFT_88832</name>
</gene>
<feature type="region of interest" description="Disordered" evidence="1">
    <location>
        <begin position="1"/>
        <end position="70"/>
    </location>
</feature>